<dbReference type="InterPro" id="IPR005218">
    <property type="entry name" value="Diacylglycerol/lipid_kinase"/>
</dbReference>
<dbReference type="AlphaFoldDB" id="A4B917"/>
<dbReference type="RefSeq" id="WP_008044555.1">
    <property type="nucleotide sequence ID" value="NZ_CH724151.1"/>
</dbReference>
<dbReference type="InterPro" id="IPR017438">
    <property type="entry name" value="ATP-NAD_kinase_N"/>
</dbReference>
<name>A4B917_9GAMM</name>
<feature type="domain" description="DAGKc" evidence="5">
    <location>
        <begin position="38"/>
        <end position="131"/>
    </location>
</feature>
<dbReference type="PROSITE" id="PS50146">
    <property type="entry name" value="DAGK"/>
    <property type="match status" value="1"/>
</dbReference>
<keyword evidence="1" id="KW-0808">Transferase</keyword>
<evidence type="ECO:0000313" key="6">
    <source>
        <dbReference type="EMBL" id="EAR11118.1"/>
    </source>
</evidence>
<accession>A4B917</accession>
<dbReference type="InterPro" id="IPR050187">
    <property type="entry name" value="Lipid_Phosphate_FormReg"/>
</dbReference>
<dbReference type="InterPro" id="IPR001206">
    <property type="entry name" value="Diacylglycerol_kinase_cat_dom"/>
</dbReference>
<keyword evidence="4" id="KW-0067">ATP-binding</keyword>
<dbReference type="Gene3D" id="3.40.50.10330">
    <property type="entry name" value="Probable inorganic polyphosphate/atp-NAD kinase, domain 1"/>
    <property type="match status" value="1"/>
</dbReference>
<dbReference type="PANTHER" id="PTHR12358:SF54">
    <property type="entry name" value="SPHINGOSINE KINASE RELATED PROTEIN"/>
    <property type="match status" value="1"/>
</dbReference>
<dbReference type="OrthoDB" id="142078at2"/>
<dbReference type="Proteomes" id="UP000005953">
    <property type="component" value="Unassembled WGS sequence"/>
</dbReference>
<sequence>MSYAVLFNRLSGRRSDRWNQHLIHRLQTSLSEPVSAYEVDDAKTLNRALTELLSSDAHSLIISGGDGTLNRVVNALLSHPQQRPLNLAVIPNGTGNSFALDLNIHQLDDALRAIEEGTTVSVDVGEIRHGDHQRFFINNFGIGLVYDITALASRMRAIGALSYVIATLVKLIRLPTLNVQMTVDGIRQTNNLLFLDICNSRYTGGNMNMAPQVTLADGQFQMIWVAPLPRRTLLRTFPKLFKGTHVNESFVHQQMVQQVTLEGDANIRCILDGDLDVGLPLTIAMTQRRLTFYTL</sequence>
<gene>
    <name evidence="6" type="ORF">MED297_19562</name>
</gene>
<keyword evidence="2" id="KW-0547">Nucleotide-binding</keyword>
<organism evidence="6 7">
    <name type="scientific">Reinekea blandensis MED297</name>
    <dbReference type="NCBI Taxonomy" id="314283"/>
    <lineage>
        <taxon>Bacteria</taxon>
        <taxon>Pseudomonadati</taxon>
        <taxon>Pseudomonadota</taxon>
        <taxon>Gammaproteobacteria</taxon>
        <taxon>Oceanospirillales</taxon>
        <taxon>Saccharospirillaceae</taxon>
        <taxon>Reinekea</taxon>
    </lineage>
</organism>
<dbReference type="GO" id="GO:0008654">
    <property type="term" value="P:phospholipid biosynthetic process"/>
    <property type="evidence" value="ECO:0007669"/>
    <property type="project" value="InterPro"/>
</dbReference>
<dbReference type="GO" id="GO:0005524">
    <property type="term" value="F:ATP binding"/>
    <property type="evidence" value="ECO:0007669"/>
    <property type="project" value="UniProtKB-KW"/>
</dbReference>
<dbReference type="GO" id="GO:0016301">
    <property type="term" value="F:kinase activity"/>
    <property type="evidence" value="ECO:0007669"/>
    <property type="project" value="UniProtKB-KW"/>
</dbReference>
<dbReference type="PANTHER" id="PTHR12358">
    <property type="entry name" value="SPHINGOSINE KINASE"/>
    <property type="match status" value="1"/>
</dbReference>
<reference evidence="6 7" key="1">
    <citation type="submission" date="2006-02" db="EMBL/GenBank/DDBJ databases">
        <authorList>
            <person name="Pinhassi J."/>
            <person name="Pedros-Alio C."/>
            <person name="Ferriera S."/>
            <person name="Johnson J."/>
            <person name="Kravitz S."/>
            <person name="Halpern A."/>
            <person name="Remington K."/>
            <person name="Beeson K."/>
            <person name="Tran B."/>
            <person name="Rogers Y.-H."/>
            <person name="Friedman R."/>
            <person name="Venter J.C."/>
        </authorList>
    </citation>
    <scope>NUCLEOTIDE SEQUENCE [LARGE SCALE GENOMIC DNA]</scope>
    <source>
        <strain evidence="6 7">MED297</strain>
    </source>
</reference>
<evidence type="ECO:0000256" key="3">
    <source>
        <dbReference type="ARBA" id="ARBA00022777"/>
    </source>
</evidence>
<evidence type="ECO:0000256" key="1">
    <source>
        <dbReference type="ARBA" id="ARBA00022679"/>
    </source>
</evidence>
<dbReference type="STRING" id="314283.MED297_19562"/>
<dbReference type="Pfam" id="PF00781">
    <property type="entry name" value="DAGK_cat"/>
    <property type="match status" value="1"/>
</dbReference>
<dbReference type="EMBL" id="AAOE01000001">
    <property type="protein sequence ID" value="EAR11118.1"/>
    <property type="molecule type" value="Genomic_DNA"/>
</dbReference>
<dbReference type="SUPFAM" id="SSF111331">
    <property type="entry name" value="NAD kinase/diacylglycerol kinase-like"/>
    <property type="match status" value="1"/>
</dbReference>
<dbReference type="NCBIfam" id="TIGR00147">
    <property type="entry name" value="YegS/Rv2252/BmrU family lipid kinase"/>
    <property type="match status" value="1"/>
</dbReference>
<dbReference type="InterPro" id="IPR045540">
    <property type="entry name" value="YegS/DAGK_C"/>
</dbReference>
<dbReference type="SMART" id="SM00046">
    <property type="entry name" value="DAGKc"/>
    <property type="match status" value="1"/>
</dbReference>
<keyword evidence="3" id="KW-0418">Kinase</keyword>
<comment type="caution">
    <text evidence="6">The sequence shown here is derived from an EMBL/GenBank/DDBJ whole genome shotgun (WGS) entry which is preliminary data.</text>
</comment>
<evidence type="ECO:0000256" key="4">
    <source>
        <dbReference type="ARBA" id="ARBA00022840"/>
    </source>
</evidence>
<dbReference type="HOGENOM" id="CLU_045532_0_0_6"/>
<protein>
    <recommendedName>
        <fullName evidence="5">DAGKc domain-containing protein</fullName>
    </recommendedName>
</protein>
<proteinExistence type="predicted"/>
<dbReference type="Pfam" id="PF19279">
    <property type="entry name" value="YegS_C"/>
    <property type="match status" value="1"/>
</dbReference>
<dbReference type="Gene3D" id="2.60.200.40">
    <property type="match status" value="1"/>
</dbReference>
<dbReference type="InterPro" id="IPR016064">
    <property type="entry name" value="NAD/diacylglycerol_kinase_sf"/>
</dbReference>
<evidence type="ECO:0000313" key="7">
    <source>
        <dbReference type="Proteomes" id="UP000005953"/>
    </source>
</evidence>
<evidence type="ECO:0000259" key="5">
    <source>
        <dbReference type="PROSITE" id="PS50146"/>
    </source>
</evidence>
<evidence type="ECO:0000256" key="2">
    <source>
        <dbReference type="ARBA" id="ARBA00022741"/>
    </source>
</evidence>
<keyword evidence="7" id="KW-1185">Reference proteome</keyword>